<gene>
    <name evidence="2" type="ORF">DRE_03819</name>
</gene>
<dbReference type="OrthoDB" id="5379202at2759"/>
<evidence type="ECO:0000313" key="3">
    <source>
        <dbReference type="Proteomes" id="UP000024837"/>
    </source>
</evidence>
<dbReference type="Proteomes" id="UP000024837">
    <property type="component" value="Unassembled WGS sequence"/>
</dbReference>
<protein>
    <recommendedName>
        <fullName evidence="4">Ig-like domain-containing protein</fullName>
    </recommendedName>
</protein>
<organism evidence="2 3">
    <name type="scientific">Drechslerella stenobrocha 248</name>
    <dbReference type="NCBI Taxonomy" id="1043628"/>
    <lineage>
        <taxon>Eukaryota</taxon>
        <taxon>Fungi</taxon>
        <taxon>Dikarya</taxon>
        <taxon>Ascomycota</taxon>
        <taxon>Pezizomycotina</taxon>
        <taxon>Orbiliomycetes</taxon>
        <taxon>Orbiliales</taxon>
        <taxon>Orbiliaceae</taxon>
        <taxon>Drechslerella</taxon>
    </lineage>
</organism>
<dbReference type="EMBL" id="KI966413">
    <property type="protein sequence ID" value="EWC47057.1"/>
    <property type="molecule type" value="Genomic_DNA"/>
</dbReference>
<dbReference type="AlphaFoldDB" id="W7I3T4"/>
<keyword evidence="1" id="KW-0732">Signal</keyword>
<evidence type="ECO:0000256" key="1">
    <source>
        <dbReference type="SAM" id="SignalP"/>
    </source>
</evidence>
<accession>W7I3T4</accession>
<reference evidence="2 3" key="1">
    <citation type="submission" date="2013-05" db="EMBL/GenBank/DDBJ databases">
        <title>Drechslerella stenobrocha genome reveals carnivorous origination and mechanical trapping mechanism of predatory fungi.</title>
        <authorList>
            <person name="Liu X."/>
            <person name="Zhang W."/>
            <person name="Liu K."/>
        </authorList>
    </citation>
    <scope>NUCLEOTIDE SEQUENCE [LARGE SCALE GENOMIC DNA]</scope>
    <source>
        <strain evidence="2 3">248</strain>
    </source>
</reference>
<sequence>MLLLTPLLALLALAGPATANAPNGLSITLFPALPEVTEINQNSYVAASIRTSYNAADKSSASIVWAIYAKRALTETKWDDGAYIEITTWPAQRSQVLTYYTYPTGQSNPSATKVAEAACKVESTTAATCQIMPQGGAPSESVYKAENIKVFPFVFNPFPAIPAAAAAARLVGSGFLGTVVAAVAVAAAVL</sequence>
<dbReference type="HOGENOM" id="CLU_1245074_0_0_1"/>
<feature type="signal peptide" evidence="1">
    <location>
        <begin position="1"/>
        <end position="19"/>
    </location>
</feature>
<proteinExistence type="predicted"/>
<name>W7I3T4_9PEZI</name>
<feature type="chain" id="PRO_5004893300" description="Ig-like domain-containing protein" evidence="1">
    <location>
        <begin position="20"/>
        <end position="190"/>
    </location>
</feature>
<keyword evidence="3" id="KW-1185">Reference proteome</keyword>
<evidence type="ECO:0000313" key="2">
    <source>
        <dbReference type="EMBL" id="EWC47057.1"/>
    </source>
</evidence>
<evidence type="ECO:0008006" key="4">
    <source>
        <dbReference type="Google" id="ProtNLM"/>
    </source>
</evidence>